<dbReference type="GO" id="GO:0006313">
    <property type="term" value="P:DNA transposition"/>
    <property type="evidence" value="ECO:0007669"/>
    <property type="project" value="InterPro"/>
</dbReference>
<dbReference type="PANTHER" id="PTHR30007:SF1">
    <property type="entry name" value="BLR1914 PROTEIN"/>
    <property type="match status" value="1"/>
</dbReference>
<evidence type="ECO:0000313" key="4">
    <source>
        <dbReference type="Proteomes" id="UP000635726"/>
    </source>
</evidence>
<dbReference type="Proteomes" id="UP000635726">
    <property type="component" value="Unassembled WGS sequence"/>
</dbReference>
<evidence type="ECO:0000256" key="1">
    <source>
        <dbReference type="SAM" id="MobiDB-lite"/>
    </source>
</evidence>
<gene>
    <name evidence="3" type="ORF">GCM10008939_23700</name>
</gene>
<evidence type="ECO:0000259" key="2">
    <source>
        <dbReference type="Pfam" id="PF01609"/>
    </source>
</evidence>
<feature type="region of interest" description="Disordered" evidence="1">
    <location>
        <begin position="71"/>
        <end position="92"/>
    </location>
</feature>
<dbReference type="GO" id="GO:0004803">
    <property type="term" value="F:transposase activity"/>
    <property type="evidence" value="ECO:0007669"/>
    <property type="project" value="InterPro"/>
</dbReference>
<reference evidence="3" key="2">
    <citation type="submission" date="2020-09" db="EMBL/GenBank/DDBJ databases">
        <authorList>
            <person name="Sun Q."/>
            <person name="Ohkuma M."/>
        </authorList>
    </citation>
    <scope>NUCLEOTIDE SEQUENCE</scope>
    <source>
        <strain evidence="3">JCM 14371</strain>
    </source>
</reference>
<name>A0A917PI10_9DEIO</name>
<dbReference type="EMBL" id="BMOE01000007">
    <property type="protein sequence ID" value="GGJ79104.1"/>
    <property type="molecule type" value="Genomic_DNA"/>
</dbReference>
<dbReference type="PANTHER" id="PTHR30007">
    <property type="entry name" value="PHP DOMAIN PROTEIN"/>
    <property type="match status" value="1"/>
</dbReference>
<protein>
    <submittedName>
        <fullName evidence="3">IS5 family transposase</fullName>
    </submittedName>
</protein>
<proteinExistence type="predicted"/>
<organism evidence="3 4">
    <name type="scientific">Deinococcus aquiradiocola</name>
    <dbReference type="NCBI Taxonomy" id="393059"/>
    <lineage>
        <taxon>Bacteria</taxon>
        <taxon>Thermotogati</taxon>
        <taxon>Deinococcota</taxon>
        <taxon>Deinococci</taxon>
        <taxon>Deinococcales</taxon>
        <taxon>Deinococcaceae</taxon>
        <taxon>Deinococcus</taxon>
    </lineage>
</organism>
<dbReference type="Pfam" id="PF01609">
    <property type="entry name" value="DDE_Tnp_1"/>
    <property type="match status" value="1"/>
</dbReference>
<evidence type="ECO:0000313" key="3">
    <source>
        <dbReference type="EMBL" id="GGJ79104.1"/>
    </source>
</evidence>
<feature type="domain" description="Transposase IS4-like" evidence="2">
    <location>
        <begin position="2"/>
        <end position="118"/>
    </location>
</feature>
<keyword evidence="4" id="KW-1185">Reference proteome</keyword>
<sequence>MAVLVSAGQASDPTFLVPLLDAVRVPRVMKGRPRKRPTSLRMDRAYGAGVYRRALRARGIRCICPEREDAKKARLKRGQRGGRPPSHNPEAYKERNLVERCINRLKDFRAVATRYDKRGWHFLSVVHIACIVLWL</sequence>
<dbReference type="InterPro" id="IPR002559">
    <property type="entry name" value="Transposase_11"/>
</dbReference>
<reference evidence="3" key="1">
    <citation type="journal article" date="2014" name="Int. J. Syst. Evol. Microbiol.">
        <title>Complete genome sequence of Corynebacterium casei LMG S-19264T (=DSM 44701T), isolated from a smear-ripened cheese.</title>
        <authorList>
            <consortium name="US DOE Joint Genome Institute (JGI-PGF)"/>
            <person name="Walter F."/>
            <person name="Albersmeier A."/>
            <person name="Kalinowski J."/>
            <person name="Ruckert C."/>
        </authorList>
    </citation>
    <scope>NUCLEOTIDE SEQUENCE</scope>
    <source>
        <strain evidence="3">JCM 14371</strain>
    </source>
</reference>
<dbReference type="GO" id="GO:0003677">
    <property type="term" value="F:DNA binding"/>
    <property type="evidence" value="ECO:0007669"/>
    <property type="project" value="InterPro"/>
</dbReference>
<dbReference type="AlphaFoldDB" id="A0A917PI10"/>
<comment type="caution">
    <text evidence="3">The sequence shown here is derived from an EMBL/GenBank/DDBJ whole genome shotgun (WGS) entry which is preliminary data.</text>
</comment>
<accession>A0A917PI10</accession>